<keyword evidence="5 6" id="KW-0472">Membrane</keyword>
<dbReference type="EMBL" id="LXKA01000360">
    <property type="protein sequence ID" value="OAJ53421.1"/>
    <property type="molecule type" value="Genomic_DNA"/>
</dbReference>
<keyword evidence="2" id="KW-1003">Cell membrane</keyword>
<gene>
    <name evidence="9" type="ORF">A6V36_29330</name>
    <name evidence="8" type="ORF">A6V37_08475</name>
</gene>
<feature type="domain" description="Type II secretion system protein GspF" evidence="7">
    <location>
        <begin position="159"/>
        <end position="283"/>
    </location>
</feature>
<organism evidence="8 11">
    <name type="scientific">Paraburkholderia ginsengiterrae</name>
    <dbReference type="NCBI Taxonomy" id="1462993"/>
    <lineage>
        <taxon>Bacteria</taxon>
        <taxon>Pseudomonadati</taxon>
        <taxon>Pseudomonadota</taxon>
        <taxon>Betaproteobacteria</taxon>
        <taxon>Burkholderiales</taxon>
        <taxon>Burkholderiaceae</taxon>
        <taxon>Paraburkholderia</taxon>
    </lineage>
</organism>
<accession>A0A1A9N0T4</accession>
<evidence type="ECO:0000256" key="6">
    <source>
        <dbReference type="SAM" id="Phobius"/>
    </source>
</evidence>
<evidence type="ECO:0000256" key="5">
    <source>
        <dbReference type="ARBA" id="ARBA00023136"/>
    </source>
</evidence>
<evidence type="ECO:0000313" key="11">
    <source>
        <dbReference type="Proteomes" id="UP000078116"/>
    </source>
</evidence>
<keyword evidence="4 6" id="KW-1133">Transmembrane helix</keyword>
<dbReference type="InterPro" id="IPR042094">
    <property type="entry name" value="T2SS_GspF_sf"/>
</dbReference>
<name>A0A1A9N0T4_9BURK</name>
<evidence type="ECO:0000256" key="4">
    <source>
        <dbReference type="ARBA" id="ARBA00022989"/>
    </source>
</evidence>
<feature type="transmembrane region" description="Helical" evidence="6">
    <location>
        <begin position="266"/>
        <end position="286"/>
    </location>
</feature>
<dbReference type="GO" id="GO:0005886">
    <property type="term" value="C:plasma membrane"/>
    <property type="evidence" value="ECO:0007669"/>
    <property type="project" value="UniProtKB-SubCell"/>
</dbReference>
<feature type="transmembrane region" description="Helical" evidence="6">
    <location>
        <begin position="123"/>
        <end position="140"/>
    </location>
</feature>
<dbReference type="OrthoDB" id="597333at2"/>
<dbReference type="Gene3D" id="1.20.81.30">
    <property type="entry name" value="Type II secretion system (T2SS), domain F"/>
    <property type="match status" value="1"/>
</dbReference>
<dbReference type="Proteomes" id="UP000077961">
    <property type="component" value="Unassembled WGS sequence"/>
</dbReference>
<dbReference type="AlphaFoldDB" id="A0A1A9N0T4"/>
<evidence type="ECO:0000256" key="3">
    <source>
        <dbReference type="ARBA" id="ARBA00022692"/>
    </source>
</evidence>
<protein>
    <submittedName>
        <fullName evidence="8">Pilus assembly protein TadB</fullName>
    </submittedName>
</protein>
<comment type="subcellular location">
    <subcellularLocation>
        <location evidence="1">Cell membrane</location>
        <topology evidence="1">Multi-pass membrane protein</topology>
    </subcellularLocation>
</comment>
<feature type="transmembrane region" description="Helical" evidence="6">
    <location>
        <begin position="298"/>
        <end position="317"/>
    </location>
</feature>
<evidence type="ECO:0000259" key="7">
    <source>
        <dbReference type="Pfam" id="PF00482"/>
    </source>
</evidence>
<dbReference type="PANTHER" id="PTHR35007">
    <property type="entry name" value="INTEGRAL MEMBRANE PROTEIN-RELATED"/>
    <property type="match status" value="1"/>
</dbReference>
<evidence type="ECO:0000313" key="10">
    <source>
        <dbReference type="Proteomes" id="UP000077961"/>
    </source>
</evidence>
<dbReference type="RefSeq" id="WP_064268054.1">
    <property type="nucleotide sequence ID" value="NZ_LXJZ01000172.1"/>
</dbReference>
<evidence type="ECO:0000256" key="1">
    <source>
        <dbReference type="ARBA" id="ARBA00004651"/>
    </source>
</evidence>
<evidence type="ECO:0000313" key="9">
    <source>
        <dbReference type="EMBL" id="OAJ58888.1"/>
    </source>
</evidence>
<dbReference type="PANTHER" id="PTHR35007:SF1">
    <property type="entry name" value="PILUS ASSEMBLY PROTEIN"/>
    <property type="match status" value="1"/>
</dbReference>
<comment type="caution">
    <text evidence="8">The sequence shown here is derived from an EMBL/GenBank/DDBJ whole genome shotgun (WGS) entry which is preliminary data.</text>
</comment>
<keyword evidence="3 6" id="KW-0812">Transmembrane</keyword>
<keyword evidence="10" id="KW-1185">Reference proteome</keyword>
<evidence type="ECO:0000256" key="2">
    <source>
        <dbReference type="ARBA" id="ARBA00022475"/>
    </source>
</evidence>
<sequence length="325" mass="36186">MNPIFYAFAILLFIAVVLALEGSYQWWNNRHGPAARRIESRIRALSAGGQVHKERLTILKQRMLSESQTIDKLLMQVPRIQSLDLWIQQSGVKWSIARLIGTTLLLPVAVLACGSFAPVPLSIAALVALASSVLPILYVARRRAKRLRQLERQLPEVADMISRALRAGHAFSGAIGMVGSEFAEPMGGEFRITFDEINYGVSLNEALMNLATRVPIRDLRYFVIAVLIQRETGGNLAEVLDSIASLIRERLKLFDKIRVLSAEGKLSAWILGLLPFGTAALMMFVNPTFLEVLWHDPAGLKMIEVVAGSMFSGVLWMRRIVKIRV</sequence>
<dbReference type="Proteomes" id="UP000078116">
    <property type="component" value="Unassembled WGS sequence"/>
</dbReference>
<dbReference type="STRING" id="1462993.A6V36_29330"/>
<dbReference type="Pfam" id="PF00482">
    <property type="entry name" value="T2SSF"/>
    <property type="match status" value="1"/>
</dbReference>
<feature type="transmembrane region" description="Helical" evidence="6">
    <location>
        <begin position="6"/>
        <end position="27"/>
    </location>
</feature>
<evidence type="ECO:0000313" key="8">
    <source>
        <dbReference type="EMBL" id="OAJ53421.1"/>
    </source>
</evidence>
<reference evidence="10 11" key="1">
    <citation type="submission" date="2016-04" db="EMBL/GenBank/DDBJ databases">
        <title>Reclassification of Paraburkholderia panaciterrae (Farh et al. 2015) Dobritsa &amp; Samadpour 2016 as a later homotypic synonym of Paraburkholderia ginsengiterrae (Farh et al. 2015) Dobritsa &amp; Samadpour 2016.</title>
        <authorList>
            <person name="Dobritsa A.P."/>
            <person name="Kutumbaka K."/>
            <person name="Samadpour M."/>
        </authorList>
    </citation>
    <scope>NUCLEOTIDE SEQUENCE [LARGE SCALE GENOMIC DNA]</scope>
    <source>
        <strain evidence="8 11">DCY85</strain>
        <strain evidence="9 10">DCY85-1</strain>
    </source>
</reference>
<feature type="transmembrane region" description="Helical" evidence="6">
    <location>
        <begin position="96"/>
        <end position="117"/>
    </location>
</feature>
<proteinExistence type="predicted"/>
<dbReference type="EMBL" id="LXJZ01000172">
    <property type="protein sequence ID" value="OAJ58888.1"/>
    <property type="molecule type" value="Genomic_DNA"/>
</dbReference>
<dbReference type="InterPro" id="IPR018076">
    <property type="entry name" value="T2SS_GspF_dom"/>
</dbReference>